<dbReference type="AlphaFoldDB" id="A0A7E4VHB2"/>
<keyword evidence="1" id="KW-1133">Transmembrane helix</keyword>
<proteinExistence type="predicted"/>
<evidence type="ECO:0000256" key="1">
    <source>
        <dbReference type="SAM" id="Phobius"/>
    </source>
</evidence>
<accession>A0A7E4VHB2</accession>
<dbReference type="WBParaSite" id="Pan_g21166.t1">
    <property type="protein sequence ID" value="Pan_g21166.t1"/>
    <property type="gene ID" value="Pan_g21166"/>
</dbReference>
<protein>
    <submittedName>
        <fullName evidence="3">Transmembrane protein</fullName>
    </submittedName>
</protein>
<reference evidence="3" key="2">
    <citation type="submission" date="2020-10" db="UniProtKB">
        <authorList>
            <consortium name="WormBaseParasite"/>
        </authorList>
    </citation>
    <scope>IDENTIFICATION</scope>
</reference>
<name>A0A7E4VHB2_PANRE</name>
<keyword evidence="2" id="KW-1185">Reference proteome</keyword>
<keyword evidence="1" id="KW-0472">Membrane</keyword>
<feature type="transmembrane region" description="Helical" evidence="1">
    <location>
        <begin position="24"/>
        <end position="43"/>
    </location>
</feature>
<sequence>MCCVDCNFTCHTGLREPHKAYKRTIVISSVLFTLNLIVAAINLHYSTWVHDRMSAEHVTLRNLLAEVLVYGFGLLVFILQIVTLPQLTDDQDLISSIEKKYGVIPSS</sequence>
<reference evidence="2" key="1">
    <citation type="journal article" date="2013" name="Genetics">
        <title>The draft genome and transcriptome of Panagrellus redivivus are shaped by the harsh demands of a free-living lifestyle.</title>
        <authorList>
            <person name="Srinivasan J."/>
            <person name="Dillman A.R."/>
            <person name="Macchietto M.G."/>
            <person name="Heikkinen L."/>
            <person name="Lakso M."/>
            <person name="Fracchia K.M."/>
            <person name="Antoshechkin I."/>
            <person name="Mortazavi A."/>
            <person name="Wong G."/>
            <person name="Sternberg P.W."/>
        </authorList>
    </citation>
    <scope>NUCLEOTIDE SEQUENCE [LARGE SCALE GENOMIC DNA]</scope>
    <source>
        <strain evidence="2">MT8872</strain>
    </source>
</reference>
<evidence type="ECO:0000313" key="3">
    <source>
        <dbReference type="WBParaSite" id="Pan_g21166.t1"/>
    </source>
</evidence>
<organism evidence="2 3">
    <name type="scientific">Panagrellus redivivus</name>
    <name type="common">Microworm</name>
    <dbReference type="NCBI Taxonomy" id="6233"/>
    <lineage>
        <taxon>Eukaryota</taxon>
        <taxon>Metazoa</taxon>
        <taxon>Ecdysozoa</taxon>
        <taxon>Nematoda</taxon>
        <taxon>Chromadorea</taxon>
        <taxon>Rhabditida</taxon>
        <taxon>Tylenchina</taxon>
        <taxon>Panagrolaimomorpha</taxon>
        <taxon>Panagrolaimoidea</taxon>
        <taxon>Panagrolaimidae</taxon>
        <taxon>Panagrellus</taxon>
    </lineage>
</organism>
<keyword evidence="1" id="KW-0812">Transmembrane</keyword>
<dbReference type="Proteomes" id="UP000492821">
    <property type="component" value="Unassembled WGS sequence"/>
</dbReference>
<evidence type="ECO:0000313" key="2">
    <source>
        <dbReference type="Proteomes" id="UP000492821"/>
    </source>
</evidence>
<feature type="transmembrane region" description="Helical" evidence="1">
    <location>
        <begin position="63"/>
        <end position="84"/>
    </location>
</feature>